<dbReference type="FunFam" id="3.90.550.10:FF:000003">
    <property type="entry name" value="2-C-methyl-D-erythritol 4-phosphate cytidylyltransferase"/>
    <property type="match status" value="1"/>
</dbReference>
<feature type="site" description="Positions MEP for the nucleophilic attack" evidence="13">
    <location>
        <position position="203"/>
    </location>
</feature>
<dbReference type="Proteomes" id="UP000886381">
    <property type="component" value="Unassembled WGS sequence"/>
</dbReference>
<sequence length="379" mass="42391">MVSAVIVAAGKGERFGRDKIFLNIAGRPLIFWTLLKFEETDEVDEIILVLRKENLERGEELKQHFRKLFHIVLGGKERGDSVFNGLKNTKGDRVLIHDGARPLVSSQLIKRVIKELERYPAVVPCMRIPDTVKNLEGSKVQGVVDRNSIVAIQTPQGFKRDLIFEAYKRAIEEKKYFTDDSSLLEEVLGIKSHCVEGEKNNIKITYEEDIKLLEAYLMKGGKLRIGIGFDSHRLVEGRKLFIGGVEIPSEKGALGHSDGDALIHAIIDAILGASGQKDIGMLFPDTDDKYRGISSITLLEKVREIIENEFEIVNIDSVVKLERPKISEYIPKMKKKIAEALKIPEERINIKGKTGEKTGPVGEGKLIEAQAVCLGILLK</sequence>
<feature type="region of interest" description="2-C-methyl-D-erythritol 4-phosphate cytidylyltransferase" evidence="13">
    <location>
        <begin position="1"/>
        <end position="223"/>
    </location>
</feature>
<evidence type="ECO:0000256" key="4">
    <source>
        <dbReference type="ARBA" id="ARBA00004709"/>
    </source>
</evidence>
<dbReference type="Gene3D" id="3.90.550.10">
    <property type="entry name" value="Spore Coat Polysaccharide Biosynthesis Protein SpsA, Chain A"/>
    <property type="match status" value="1"/>
</dbReference>
<evidence type="ECO:0000256" key="6">
    <source>
        <dbReference type="ARBA" id="ARBA00009789"/>
    </source>
</evidence>
<evidence type="ECO:0000256" key="12">
    <source>
        <dbReference type="ARBA" id="ARBA00023268"/>
    </source>
</evidence>
<feature type="domain" description="2-C-methyl-D-erythritol 2,4-cyclodiphosphate synthase" evidence="14">
    <location>
        <begin position="223"/>
        <end position="374"/>
    </location>
</feature>
<dbReference type="NCBIfam" id="TIGR00453">
    <property type="entry name" value="ispD"/>
    <property type="match status" value="1"/>
</dbReference>
<reference evidence="15" key="1">
    <citation type="journal article" date="2020" name="mSystems">
        <title>Genome- and Community-Level Interaction Insights into Carbon Utilization and Element Cycling Functions of Hydrothermarchaeota in Hydrothermal Sediment.</title>
        <authorList>
            <person name="Zhou Z."/>
            <person name="Liu Y."/>
            <person name="Xu W."/>
            <person name="Pan J."/>
            <person name="Luo Z.H."/>
            <person name="Li M."/>
        </authorList>
    </citation>
    <scope>NUCLEOTIDE SEQUENCE [LARGE SCALE GENOMIC DNA]</scope>
    <source>
        <strain evidence="15">HyVt-28</strain>
    </source>
</reference>
<evidence type="ECO:0000259" key="14">
    <source>
        <dbReference type="Pfam" id="PF02542"/>
    </source>
</evidence>
<comment type="cofactor">
    <cofactor evidence="3 13">
        <name>a divalent metal cation</name>
        <dbReference type="ChEBI" id="CHEBI:60240"/>
    </cofactor>
</comment>
<feature type="site" description="Transition state stabilizer" evidence="13">
    <location>
        <position position="19"/>
    </location>
</feature>
<keyword evidence="10 13" id="KW-0414">Isoprene biosynthesis</keyword>
<dbReference type="EC" id="4.6.1.12" evidence="13"/>
<accession>A0A7V0LTK0</accession>
<evidence type="ECO:0000256" key="1">
    <source>
        <dbReference type="ARBA" id="ARBA00000200"/>
    </source>
</evidence>
<dbReference type="SUPFAM" id="SSF69765">
    <property type="entry name" value="IpsF-like"/>
    <property type="match status" value="1"/>
</dbReference>
<keyword evidence="9 13" id="KW-0479">Metal-binding</keyword>
<comment type="caution">
    <text evidence="15">The sequence shown here is derived from an EMBL/GenBank/DDBJ whole genome shotgun (WGS) entry which is preliminary data.</text>
</comment>
<feature type="site" description="Transition state stabilizer" evidence="13">
    <location>
        <position position="354"/>
    </location>
</feature>
<keyword evidence="8 13" id="KW-0548">Nucleotidyltransferase</keyword>
<feature type="binding site" evidence="13">
    <location>
        <begin position="283"/>
        <end position="287"/>
    </location>
    <ligand>
        <name>4-CDP-2-C-methyl-D-erythritol 2-phosphate</name>
        <dbReference type="ChEBI" id="CHEBI:57919"/>
    </ligand>
</feature>
<feature type="binding site" evidence="13">
    <location>
        <begin position="230"/>
        <end position="232"/>
    </location>
    <ligand>
        <name>4-CDP-2-C-methyl-D-erythritol 2-phosphate</name>
        <dbReference type="ChEBI" id="CHEBI:57919"/>
    </ligand>
</feature>
<comment type="caution">
    <text evidence="13">Lacks conserved residue(s) required for the propagation of feature annotation.</text>
</comment>
<dbReference type="PANTHER" id="PTHR43181:SF1">
    <property type="entry name" value="2-C-METHYL-D-ERYTHRITOL 2,4-CYCLODIPHOSPHATE SYNTHASE, CHLOROPLASTIC"/>
    <property type="match status" value="1"/>
</dbReference>
<comment type="pathway">
    <text evidence="4 13">Isoprenoid biosynthesis; isopentenyl diphosphate biosynthesis via DXP pathway; isopentenyl diphosphate from 1-deoxy-D-xylulose 5-phosphate: step 4/6.</text>
</comment>
<comment type="catalytic activity">
    <reaction evidence="2 13">
        <text>2-C-methyl-D-erythritol 4-phosphate + CTP + H(+) = 4-CDP-2-C-methyl-D-erythritol + diphosphate</text>
        <dbReference type="Rhea" id="RHEA:13429"/>
        <dbReference type="ChEBI" id="CHEBI:15378"/>
        <dbReference type="ChEBI" id="CHEBI:33019"/>
        <dbReference type="ChEBI" id="CHEBI:37563"/>
        <dbReference type="ChEBI" id="CHEBI:57823"/>
        <dbReference type="ChEBI" id="CHEBI:58262"/>
        <dbReference type="EC" id="2.7.7.60"/>
    </reaction>
</comment>
<dbReference type="HAMAP" id="MF_00107">
    <property type="entry name" value="IspF"/>
    <property type="match status" value="1"/>
</dbReference>
<evidence type="ECO:0000256" key="9">
    <source>
        <dbReference type="ARBA" id="ARBA00022723"/>
    </source>
</evidence>
<dbReference type="PROSITE" id="PS01350">
    <property type="entry name" value="ISPF"/>
    <property type="match status" value="1"/>
</dbReference>
<evidence type="ECO:0000256" key="5">
    <source>
        <dbReference type="ARBA" id="ARBA00004787"/>
    </source>
</evidence>
<feature type="site" description="Positions MEP for the nucleophilic attack" evidence="13">
    <location>
        <position position="146"/>
    </location>
</feature>
<dbReference type="InterPro" id="IPR003526">
    <property type="entry name" value="MECDP_synthase"/>
</dbReference>
<dbReference type="InterPro" id="IPR034683">
    <property type="entry name" value="IspD/TarI"/>
</dbReference>
<proteinExistence type="inferred from homology"/>
<evidence type="ECO:0000256" key="10">
    <source>
        <dbReference type="ARBA" id="ARBA00023229"/>
    </source>
</evidence>
<feature type="binding site" evidence="13">
    <location>
        <begin position="278"/>
        <end position="280"/>
    </location>
    <ligand>
        <name>4-CDP-2-C-methyl-D-erythritol 2-phosphate</name>
        <dbReference type="ChEBI" id="CHEBI:57919"/>
    </ligand>
</feature>
<dbReference type="InterPro" id="IPR036571">
    <property type="entry name" value="MECDP_synthase_sf"/>
</dbReference>
<organism evidence="15">
    <name type="scientific">candidate division WOR-3 bacterium</name>
    <dbReference type="NCBI Taxonomy" id="2052148"/>
    <lineage>
        <taxon>Bacteria</taxon>
        <taxon>Bacteria division WOR-3</taxon>
    </lineage>
</organism>
<dbReference type="UniPathway" id="UPA00056">
    <property type="reaction ID" value="UER00093"/>
</dbReference>
<dbReference type="CDD" id="cd02516">
    <property type="entry name" value="CDP-ME_synthetase"/>
    <property type="match status" value="1"/>
</dbReference>
<dbReference type="PANTHER" id="PTHR43181">
    <property type="entry name" value="2-C-METHYL-D-ERYTHRITOL 2,4-CYCLODIPHOSPHATE SYNTHASE, CHLOROPLASTIC"/>
    <property type="match status" value="1"/>
</dbReference>
<evidence type="ECO:0000256" key="7">
    <source>
        <dbReference type="ARBA" id="ARBA00022679"/>
    </source>
</evidence>
<dbReference type="SUPFAM" id="SSF53448">
    <property type="entry name" value="Nucleotide-diphospho-sugar transferases"/>
    <property type="match status" value="1"/>
</dbReference>
<evidence type="ECO:0000256" key="2">
    <source>
        <dbReference type="ARBA" id="ARBA00001282"/>
    </source>
</evidence>
<comment type="pathway">
    <text evidence="5 13">Isoprenoid biosynthesis; isopentenyl diphosphate biosynthesis via DXP pathway; isopentenyl diphosphate from 1-deoxy-D-xylulose 5-phosphate: step 2/6.</text>
</comment>
<feature type="site" description="Transition state stabilizer" evidence="13">
    <location>
        <position position="256"/>
    </location>
</feature>
<dbReference type="InterPro" id="IPR026596">
    <property type="entry name" value="IspD/F"/>
</dbReference>
<feature type="binding site" evidence="13">
    <location>
        <begin position="256"/>
        <end position="257"/>
    </location>
    <ligand>
        <name>4-CDP-2-C-methyl-D-erythritol 2-phosphate</name>
        <dbReference type="ChEBI" id="CHEBI:57919"/>
    </ligand>
</feature>
<comment type="similarity">
    <text evidence="6">Belongs to the IspD/TarI cytidylyltransferase family. IspD subfamily.</text>
</comment>
<gene>
    <name evidence="15" type="primary">ispD</name>
    <name evidence="13" type="synonym">ispDF</name>
    <name evidence="15" type="ORF">ENH14_01000</name>
</gene>
<dbReference type="GO" id="GO:0050518">
    <property type="term" value="F:2-C-methyl-D-erythritol 4-phosphate cytidylyltransferase activity"/>
    <property type="evidence" value="ECO:0007669"/>
    <property type="project" value="UniProtKB-UniRule"/>
</dbReference>
<feature type="binding site" evidence="13">
    <location>
        <position position="230"/>
    </location>
    <ligand>
        <name>a divalent metal cation</name>
        <dbReference type="ChEBI" id="CHEBI:60240"/>
    </ligand>
</feature>
<dbReference type="Pfam" id="PF01128">
    <property type="entry name" value="IspD"/>
    <property type="match status" value="1"/>
</dbReference>
<protein>
    <recommendedName>
        <fullName evidence="13">Bifunctional enzyme IspD/IspF</fullName>
    </recommendedName>
    <domain>
        <recommendedName>
            <fullName evidence="13">2-C-methyl-D-erythritol 4-phosphate cytidylyltransferase</fullName>
            <ecNumber evidence="13">2.7.7.60</ecNumber>
        </recommendedName>
        <alternativeName>
            <fullName evidence="13">4-diphosphocytidyl-2C-methyl-D-erythritol synthase</fullName>
        </alternativeName>
        <alternativeName>
            <fullName evidence="13">MEP cytidylyltransferase</fullName>
            <shortName evidence="13">MCT</shortName>
        </alternativeName>
    </domain>
    <domain>
        <recommendedName>
            <fullName evidence="13">2-C-methyl-D-erythritol 2,4-cyclodiphosphate synthase</fullName>
            <shortName evidence="13">MECDP-synthase</shortName>
            <shortName evidence="13">MECPP-synthase</shortName>
            <shortName evidence="13">MECPS</shortName>
            <ecNumber evidence="13">4.6.1.12</ecNumber>
        </recommendedName>
    </domain>
</protein>
<dbReference type="PROSITE" id="PS01295">
    <property type="entry name" value="ISPD"/>
    <property type="match status" value="1"/>
</dbReference>
<dbReference type="CDD" id="cd00554">
    <property type="entry name" value="MECDP_synthase"/>
    <property type="match status" value="1"/>
</dbReference>
<evidence type="ECO:0000256" key="11">
    <source>
        <dbReference type="ARBA" id="ARBA00023239"/>
    </source>
</evidence>
<dbReference type="GO" id="GO:0046872">
    <property type="term" value="F:metal ion binding"/>
    <property type="evidence" value="ECO:0007669"/>
    <property type="project" value="UniProtKB-KW"/>
</dbReference>
<dbReference type="NCBIfam" id="TIGR00151">
    <property type="entry name" value="ispF"/>
    <property type="match status" value="1"/>
</dbReference>
<dbReference type="GO" id="GO:0008685">
    <property type="term" value="F:2-C-methyl-D-erythritol 2,4-cyclodiphosphate synthase activity"/>
    <property type="evidence" value="ECO:0007669"/>
    <property type="project" value="UniProtKB-UniRule"/>
</dbReference>
<dbReference type="GO" id="GO:0019288">
    <property type="term" value="P:isopentenyl diphosphate biosynthetic process, methylerythritol 4-phosphate pathway"/>
    <property type="evidence" value="ECO:0007669"/>
    <property type="project" value="UniProtKB-UniRule"/>
</dbReference>
<dbReference type="EMBL" id="DRDR01000046">
    <property type="protein sequence ID" value="HDL60013.1"/>
    <property type="molecule type" value="Genomic_DNA"/>
</dbReference>
<feature type="binding site" evidence="13">
    <location>
        <position position="232"/>
    </location>
    <ligand>
        <name>a divalent metal cation</name>
        <dbReference type="ChEBI" id="CHEBI:60240"/>
    </ligand>
</feature>
<dbReference type="HAMAP" id="MF_01520">
    <property type="entry name" value="IspDF"/>
    <property type="match status" value="1"/>
</dbReference>
<dbReference type="InterPro" id="IPR001228">
    <property type="entry name" value="IspD"/>
</dbReference>
<keyword evidence="12 13" id="KW-0511">Multifunctional enzyme</keyword>
<evidence type="ECO:0000256" key="3">
    <source>
        <dbReference type="ARBA" id="ARBA00001968"/>
    </source>
</evidence>
<dbReference type="EC" id="2.7.7.60" evidence="13"/>
<dbReference type="AlphaFoldDB" id="A0A7V0LTK0"/>
<dbReference type="Pfam" id="PF02542">
    <property type="entry name" value="YgbB"/>
    <property type="match status" value="1"/>
</dbReference>
<dbReference type="InterPro" id="IPR018294">
    <property type="entry name" value="ISPD_synthase_CS"/>
</dbReference>
<comment type="similarity">
    <text evidence="13">In the N-terminal section; belongs to the IspD/TarI cytidylyltransferase family. IspD subfamily.</text>
</comment>
<dbReference type="InterPro" id="IPR029044">
    <property type="entry name" value="Nucleotide-diphossugar_trans"/>
</dbReference>
<name>A0A7V0LTK0_UNCW3</name>
<dbReference type="GO" id="GO:0016114">
    <property type="term" value="P:terpenoid biosynthetic process"/>
    <property type="evidence" value="ECO:0007669"/>
    <property type="project" value="InterPro"/>
</dbReference>
<comment type="similarity">
    <text evidence="13">In the C-terminal section; belongs to the IspF family.</text>
</comment>
<feature type="site" description="Transition state stabilizer" evidence="13">
    <location>
        <position position="14"/>
    </location>
</feature>
<dbReference type="HAMAP" id="MF_00108">
    <property type="entry name" value="IspD"/>
    <property type="match status" value="1"/>
</dbReference>
<evidence type="ECO:0000256" key="13">
    <source>
        <dbReference type="HAMAP-Rule" id="MF_01520"/>
    </source>
</evidence>
<comment type="function">
    <text evidence="13">Bifunctional enzyme that catalyzes the formation of 4-diphosphocytidyl-2-C-methyl-D-erythritol from CTP and 2-C-methyl-D-erythritol 4-phosphate (MEP) (IspD), and catalyzes the conversion of 4-diphosphocytidyl-2-C-methyl-D-erythritol 2-phosphate (CDP-ME2P) to 2-C-methyl-D-erythritol 2,4-cyclodiphosphate (ME-CPP) with a corresponding release of cytidine 5-monophosphate (CMP) (IspF).</text>
</comment>
<evidence type="ECO:0000256" key="8">
    <source>
        <dbReference type="ARBA" id="ARBA00022695"/>
    </source>
</evidence>
<keyword evidence="11 13" id="KW-0456">Lyase</keyword>
<dbReference type="Gene3D" id="3.30.1330.50">
    <property type="entry name" value="2-C-methyl-D-erythritol 2,4-cyclodiphosphate synthase"/>
    <property type="match status" value="1"/>
</dbReference>
<keyword evidence="7 13" id="KW-0808">Transferase</keyword>
<evidence type="ECO:0000313" key="15">
    <source>
        <dbReference type="EMBL" id="HDL60013.1"/>
    </source>
</evidence>
<feature type="region of interest" description="2-C-methyl-D-erythritol 2,4-cyclodiphosphate synthase" evidence="13">
    <location>
        <begin position="224"/>
        <end position="379"/>
    </location>
</feature>
<feature type="binding site" evidence="13">
    <location>
        <position position="264"/>
    </location>
    <ligand>
        <name>a divalent metal cation</name>
        <dbReference type="ChEBI" id="CHEBI:60240"/>
    </ligand>
</feature>
<comment type="catalytic activity">
    <reaction evidence="1 13">
        <text>4-CDP-2-C-methyl-D-erythritol 2-phosphate = 2-C-methyl-D-erythritol 2,4-cyclic diphosphate + CMP</text>
        <dbReference type="Rhea" id="RHEA:23864"/>
        <dbReference type="ChEBI" id="CHEBI:57919"/>
        <dbReference type="ChEBI" id="CHEBI:58483"/>
        <dbReference type="ChEBI" id="CHEBI:60377"/>
        <dbReference type="EC" id="4.6.1.12"/>
    </reaction>
</comment>
<dbReference type="InterPro" id="IPR020555">
    <property type="entry name" value="MECDP_synthase_CS"/>
</dbReference>